<protein>
    <submittedName>
        <fullName evidence="1">Uncharacterized protein</fullName>
    </submittedName>
</protein>
<evidence type="ECO:0000313" key="1">
    <source>
        <dbReference type="EMBL" id="NMB69833.1"/>
    </source>
</evidence>
<name>A0A7X9HGQ0_UNCKA</name>
<organism evidence="1 2">
    <name type="scientific">candidate division WWE3 bacterium</name>
    <dbReference type="NCBI Taxonomy" id="2053526"/>
    <lineage>
        <taxon>Bacteria</taxon>
        <taxon>Katanobacteria</taxon>
    </lineage>
</organism>
<gene>
    <name evidence="1" type="ORF">GYA27_01345</name>
</gene>
<comment type="caution">
    <text evidence="1">The sequence shown here is derived from an EMBL/GenBank/DDBJ whole genome shotgun (WGS) entry which is preliminary data.</text>
</comment>
<accession>A0A7X9HGQ0</accession>
<sequence length="111" mass="13161">MGYYTYYTIDMVGNLPEDAQKIYDFAKEKDMDFTDGFSVSQYGFDTKNTMKWYDHETEMRKISKEFPHILFELHGEGEESGDIWDEYYKAGKMQRCDAEIVIPPFDESKMT</sequence>
<dbReference type="Proteomes" id="UP000526033">
    <property type="component" value="Unassembled WGS sequence"/>
</dbReference>
<dbReference type="EMBL" id="JAAZNL010000013">
    <property type="protein sequence ID" value="NMB69833.1"/>
    <property type="molecule type" value="Genomic_DNA"/>
</dbReference>
<evidence type="ECO:0000313" key="2">
    <source>
        <dbReference type="Proteomes" id="UP000526033"/>
    </source>
</evidence>
<dbReference type="AlphaFoldDB" id="A0A7X9HGQ0"/>
<proteinExistence type="predicted"/>
<reference evidence="1 2" key="1">
    <citation type="journal article" date="2020" name="Biotechnol. Biofuels">
        <title>New insights from the biogas microbiome by comprehensive genome-resolved metagenomics of nearly 1600 species originating from multiple anaerobic digesters.</title>
        <authorList>
            <person name="Campanaro S."/>
            <person name="Treu L."/>
            <person name="Rodriguez-R L.M."/>
            <person name="Kovalovszki A."/>
            <person name="Ziels R.M."/>
            <person name="Maus I."/>
            <person name="Zhu X."/>
            <person name="Kougias P.G."/>
            <person name="Basile A."/>
            <person name="Luo G."/>
            <person name="Schluter A."/>
            <person name="Konstantinidis K.T."/>
            <person name="Angelidaki I."/>
        </authorList>
    </citation>
    <scope>NUCLEOTIDE SEQUENCE [LARGE SCALE GENOMIC DNA]</scope>
    <source>
        <strain evidence="1">AS27yjCOA_165</strain>
    </source>
</reference>